<accession>A0A2S8GJ90</accession>
<sequence>MLAAAGVGALIAGTYGIIHDQITYSISPEYFTKMKFQQFHYADFGWGNRVFAGTIGFLATWWAGLFAGWLLARRFVPGQSLDIYRRKIALGMGIVFGVTLLFSLGGYGYGLWRGPGADYAAWKPLLRSLKIEHGWAFLRVAYIHNAGYLGALTGLVLALLVIRPGAGKIESKPSNEERS</sequence>
<dbReference type="AlphaFoldDB" id="A0A2S8GJ90"/>
<evidence type="ECO:0000313" key="3">
    <source>
        <dbReference type="Proteomes" id="UP000237819"/>
    </source>
</evidence>
<evidence type="ECO:0000256" key="1">
    <source>
        <dbReference type="SAM" id="Phobius"/>
    </source>
</evidence>
<feature type="transmembrane region" description="Helical" evidence="1">
    <location>
        <begin position="142"/>
        <end position="162"/>
    </location>
</feature>
<feature type="transmembrane region" description="Helical" evidence="1">
    <location>
        <begin position="50"/>
        <end position="76"/>
    </location>
</feature>
<name>A0A2S8GJ90_9BACT</name>
<organism evidence="2 3">
    <name type="scientific">Blastopirellula marina</name>
    <dbReference type="NCBI Taxonomy" id="124"/>
    <lineage>
        <taxon>Bacteria</taxon>
        <taxon>Pseudomonadati</taxon>
        <taxon>Planctomycetota</taxon>
        <taxon>Planctomycetia</taxon>
        <taxon>Pirellulales</taxon>
        <taxon>Pirellulaceae</taxon>
        <taxon>Blastopirellula</taxon>
    </lineage>
</organism>
<evidence type="ECO:0000313" key="2">
    <source>
        <dbReference type="EMBL" id="PQO44430.1"/>
    </source>
</evidence>
<dbReference type="EMBL" id="PUHZ01000019">
    <property type="protein sequence ID" value="PQO44430.1"/>
    <property type="molecule type" value="Genomic_DNA"/>
</dbReference>
<dbReference type="OrthoDB" id="678065at2"/>
<proteinExistence type="predicted"/>
<reference evidence="2 3" key="1">
    <citation type="submission" date="2018-02" db="EMBL/GenBank/DDBJ databases">
        <title>Comparative genomes isolates from brazilian mangrove.</title>
        <authorList>
            <person name="Araujo J.E."/>
            <person name="Taketani R.G."/>
            <person name="Silva M.C.P."/>
            <person name="Loureco M.V."/>
            <person name="Andreote F.D."/>
        </authorList>
    </citation>
    <scope>NUCLEOTIDE SEQUENCE [LARGE SCALE GENOMIC DNA]</scope>
    <source>
        <strain evidence="2 3">Nap-Phe MGV</strain>
    </source>
</reference>
<dbReference type="Proteomes" id="UP000237819">
    <property type="component" value="Unassembled WGS sequence"/>
</dbReference>
<gene>
    <name evidence="2" type="ORF">C5Y93_18620</name>
</gene>
<keyword evidence="1" id="KW-0472">Membrane</keyword>
<protein>
    <submittedName>
        <fullName evidence="2">Uncharacterized protein</fullName>
    </submittedName>
</protein>
<dbReference type="RefSeq" id="WP_105336956.1">
    <property type="nucleotide sequence ID" value="NZ_PUHZ01000019.1"/>
</dbReference>
<feature type="transmembrane region" description="Helical" evidence="1">
    <location>
        <begin position="88"/>
        <end position="109"/>
    </location>
</feature>
<comment type="caution">
    <text evidence="2">The sequence shown here is derived from an EMBL/GenBank/DDBJ whole genome shotgun (WGS) entry which is preliminary data.</text>
</comment>
<keyword evidence="1" id="KW-1133">Transmembrane helix</keyword>
<keyword evidence="1" id="KW-0812">Transmembrane</keyword>